<keyword evidence="9" id="KW-1185">Reference proteome</keyword>
<proteinExistence type="inferred from homology"/>
<dbReference type="GO" id="GO:0070979">
    <property type="term" value="P:protein K11-linked ubiquitination"/>
    <property type="evidence" value="ECO:0007669"/>
    <property type="project" value="TreeGrafter"/>
</dbReference>
<name>A0A9W8WCZ5_9HYPO</name>
<dbReference type="CDD" id="cd08366">
    <property type="entry name" value="APC10"/>
    <property type="match status" value="1"/>
</dbReference>
<dbReference type="InterPro" id="IPR004939">
    <property type="entry name" value="APC_su10/DOC_dom"/>
</dbReference>
<keyword evidence="2" id="KW-0132">Cell division</keyword>
<dbReference type="Gene3D" id="2.60.120.260">
    <property type="entry name" value="Galactose-binding domain-like"/>
    <property type="match status" value="1"/>
</dbReference>
<evidence type="ECO:0000256" key="4">
    <source>
        <dbReference type="ARBA" id="ARBA00022786"/>
    </source>
</evidence>
<dbReference type="GO" id="GO:0031145">
    <property type="term" value="P:anaphase-promoting complex-dependent catabolic process"/>
    <property type="evidence" value="ECO:0007669"/>
    <property type="project" value="InterPro"/>
</dbReference>
<evidence type="ECO:0000256" key="3">
    <source>
        <dbReference type="ARBA" id="ARBA00022776"/>
    </source>
</evidence>
<dbReference type="AlphaFoldDB" id="A0A9W8WCZ5"/>
<evidence type="ECO:0000256" key="6">
    <source>
        <dbReference type="SAM" id="MobiDB-lite"/>
    </source>
</evidence>
<dbReference type="SMART" id="SM01337">
    <property type="entry name" value="APC10"/>
    <property type="match status" value="1"/>
</dbReference>
<dbReference type="InterPro" id="IPR008979">
    <property type="entry name" value="Galactose-bd-like_sf"/>
</dbReference>
<dbReference type="OrthoDB" id="24948at2759"/>
<dbReference type="SUPFAM" id="SSF49785">
    <property type="entry name" value="Galactose-binding domain-like"/>
    <property type="match status" value="1"/>
</dbReference>
<dbReference type="PANTHER" id="PTHR12936:SF0">
    <property type="entry name" value="ANAPHASE-PROMOTING COMPLEX SUBUNIT 10"/>
    <property type="match status" value="1"/>
</dbReference>
<dbReference type="Pfam" id="PF03256">
    <property type="entry name" value="ANAPC10"/>
    <property type="match status" value="1"/>
</dbReference>
<keyword evidence="5" id="KW-0131">Cell cycle</keyword>
<feature type="region of interest" description="Disordered" evidence="6">
    <location>
        <begin position="157"/>
        <end position="243"/>
    </location>
</feature>
<feature type="compositionally biased region" description="Acidic residues" evidence="6">
    <location>
        <begin position="205"/>
        <end position="243"/>
    </location>
</feature>
<evidence type="ECO:0000313" key="9">
    <source>
        <dbReference type="Proteomes" id="UP001140502"/>
    </source>
</evidence>
<dbReference type="PROSITE" id="PS51284">
    <property type="entry name" value="DOC"/>
    <property type="match status" value="1"/>
</dbReference>
<evidence type="ECO:0000256" key="1">
    <source>
        <dbReference type="ARBA" id="ARBA00006762"/>
    </source>
</evidence>
<keyword evidence="4" id="KW-0833">Ubl conjugation pathway</keyword>
<sequence>MPPVRRRSTNARHTPFKKPLKRVPLQELPIKCNSRLNRQGRCTNIPLYSTDQENLSAIAQEAEFLASFEALDAPAAAVEQVVQDLTGYTEIERRAMIPGTDLIDLDLIDTTGVELDGWIVSQEAALDLISAVTEEQLQQAVDEVAMEINDMLAAQPADHPRLSMPLLDSDDSGSEPDLSVLGMARPGTTATPQIPSPYNNRSAEQVDEEEEEIDDDEAMSPEQYEAEDTSIEEEEEPADDEDVEEVAHLIDPATAGLKEISNLARFTVSSHKPGNGVEELKSDDLKMYWQSDGPQPHKLTMYFTRRVDIRDIRFYVDYNEDESYTPTKVVFKAGTGENNLIEFATMVLDNPVGWQQVPVAGAGGDPDGNTLVAWVLQMQILENHQNGKDTHLRGINIYSFDNESALAPGRDGNPVSDAVGLVDGAIRRAEGDVGRVRVSSVQRDPAQYEPGAGGLSIPDFMRDPEIR</sequence>
<keyword evidence="3" id="KW-0498">Mitosis</keyword>
<gene>
    <name evidence="8" type="ORF">N0V84_005855</name>
</gene>
<comment type="similarity">
    <text evidence="1">Belongs to the APC10 family.</text>
</comment>
<feature type="domain" description="DOC" evidence="7">
    <location>
        <begin position="236"/>
        <end position="424"/>
    </location>
</feature>
<evidence type="ECO:0000256" key="5">
    <source>
        <dbReference type="ARBA" id="ARBA00023306"/>
    </source>
</evidence>
<feature type="region of interest" description="Disordered" evidence="6">
    <location>
        <begin position="445"/>
        <end position="467"/>
    </location>
</feature>
<evidence type="ECO:0000313" key="8">
    <source>
        <dbReference type="EMBL" id="KAJ4320463.1"/>
    </source>
</evidence>
<dbReference type="GO" id="GO:0051301">
    <property type="term" value="P:cell division"/>
    <property type="evidence" value="ECO:0007669"/>
    <property type="project" value="UniProtKB-KW"/>
</dbReference>
<comment type="caution">
    <text evidence="8">The sequence shown here is derived from an EMBL/GenBank/DDBJ whole genome shotgun (WGS) entry which is preliminary data.</text>
</comment>
<evidence type="ECO:0000259" key="7">
    <source>
        <dbReference type="PROSITE" id="PS51284"/>
    </source>
</evidence>
<accession>A0A9W8WCZ5</accession>
<dbReference type="InterPro" id="IPR016901">
    <property type="entry name" value="APC10/Doc1"/>
</dbReference>
<reference evidence="8" key="1">
    <citation type="submission" date="2022-10" db="EMBL/GenBank/DDBJ databases">
        <title>Tapping the CABI collections for fungal endophytes: first genome assemblies for Collariella, Neodidymelliopsis, Ascochyta clinopodiicola, Didymella pomorum, Didymosphaeria variabile, Neocosmospora piperis and Neocucurbitaria cava.</title>
        <authorList>
            <person name="Hill R."/>
        </authorList>
    </citation>
    <scope>NUCLEOTIDE SEQUENCE</scope>
    <source>
        <strain evidence="8">IMI 366586</strain>
    </source>
</reference>
<dbReference type="GO" id="GO:0005680">
    <property type="term" value="C:anaphase-promoting complex"/>
    <property type="evidence" value="ECO:0007669"/>
    <property type="project" value="InterPro"/>
</dbReference>
<feature type="compositionally biased region" description="Polar residues" evidence="6">
    <location>
        <begin position="188"/>
        <end position="203"/>
    </location>
</feature>
<dbReference type="PANTHER" id="PTHR12936">
    <property type="entry name" value="ANAPHASE-PROMOTING COMPLEX 10"/>
    <property type="match status" value="1"/>
</dbReference>
<protein>
    <recommendedName>
        <fullName evidence="7">DOC domain-containing protein</fullName>
    </recommendedName>
</protein>
<dbReference type="EMBL" id="JAPEUR010000108">
    <property type="protein sequence ID" value="KAJ4320463.1"/>
    <property type="molecule type" value="Genomic_DNA"/>
</dbReference>
<organism evidence="8 9">
    <name type="scientific">Fusarium piperis</name>
    <dbReference type="NCBI Taxonomy" id="1435070"/>
    <lineage>
        <taxon>Eukaryota</taxon>
        <taxon>Fungi</taxon>
        <taxon>Dikarya</taxon>
        <taxon>Ascomycota</taxon>
        <taxon>Pezizomycotina</taxon>
        <taxon>Sordariomycetes</taxon>
        <taxon>Hypocreomycetidae</taxon>
        <taxon>Hypocreales</taxon>
        <taxon>Nectriaceae</taxon>
        <taxon>Fusarium</taxon>
        <taxon>Fusarium solani species complex</taxon>
    </lineage>
</organism>
<dbReference type="Proteomes" id="UP001140502">
    <property type="component" value="Unassembled WGS sequence"/>
</dbReference>
<evidence type="ECO:0000256" key="2">
    <source>
        <dbReference type="ARBA" id="ARBA00022618"/>
    </source>
</evidence>